<dbReference type="STRING" id="868595.Desca_0517"/>
<reference evidence="6 7" key="1">
    <citation type="submission" date="2011-05" db="EMBL/GenBank/DDBJ databases">
        <title>Complete sequence of Desulfotomaculum carboxydivorans CO-1-SRB.</title>
        <authorList>
            <consortium name="US DOE Joint Genome Institute"/>
            <person name="Lucas S."/>
            <person name="Han J."/>
            <person name="Lapidus A."/>
            <person name="Cheng J.-F."/>
            <person name="Goodwin L."/>
            <person name="Pitluck S."/>
            <person name="Peters L."/>
            <person name="Mikhailova N."/>
            <person name="Lu M."/>
            <person name="Han C."/>
            <person name="Tapia R."/>
            <person name="Land M."/>
            <person name="Hauser L."/>
            <person name="Kyrpides N."/>
            <person name="Ivanova N."/>
            <person name="Pagani I."/>
            <person name="Stams A."/>
            <person name="Plugge C."/>
            <person name="Muyzer G."/>
            <person name="Kuever J."/>
            <person name="Parshina S."/>
            <person name="Ivanova A."/>
            <person name="Nazina T."/>
            <person name="Woyke T."/>
        </authorList>
    </citation>
    <scope>NUCLEOTIDE SEQUENCE [LARGE SCALE GENOMIC DNA]</scope>
    <source>
        <strain evidence="7">DSM 14880 / VKM B-2319 / CO-1-SRB</strain>
    </source>
</reference>
<accession>F6B7N7</accession>
<sequence length="221" mass="25016">MLYPITAMMPRQVLYTCLGFLLLWGDSVANQRIIIVDTDEIWRKNLKTMLGKLGYLVVGEASDGPGALKLVRTRHPDLLIIHDNLPGLNGLEVARVLYEDKLAPVVITTDYICQDLIEKAREARVFSVMVKPIEEAALLTTVELALGNYQEIIKLEKQVKELKDTLETRKMVEKAKGILMKTMGLSEEEAFRRIQRQSMNKRISMRAVAEAVILAHNINLD</sequence>
<protein>
    <recommendedName>
        <fullName evidence="1">Stage 0 sporulation protein A homolog</fullName>
    </recommendedName>
</protein>
<evidence type="ECO:0000259" key="4">
    <source>
        <dbReference type="PROSITE" id="PS50110"/>
    </source>
</evidence>
<evidence type="ECO:0000256" key="2">
    <source>
        <dbReference type="ARBA" id="ARBA00024867"/>
    </source>
</evidence>
<evidence type="ECO:0000313" key="6">
    <source>
        <dbReference type="EMBL" id="AEF93409.1"/>
    </source>
</evidence>
<dbReference type="HOGENOM" id="CLU_000445_65_0_9"/>
<dbReference type="Gene3D" id="1.10.10.10">
    <property type="entry name" value="Winged helix-like DNA-binding domain superfamily/Winged helix DNA-binding domain"/>
    <property type="match status" value="1"/>
</dbReference>
<evidence type="ECO:0000256" key="3">
    <source>
        <dbReference type="PROSITE-ProRule" id="PRU00169"/>
    </source>
</evidence>
<evidence type="ECO:0000259" key="5">
    <source>
        <dbReference type="PROSITE" id="PS50921"/>
    </source>
</evidence>
<dbReference type="GO" id="GO:0003723">
    <property type="term" value="F:RNA binding"/>
    <property type="evidence" value="ECO:0007669"/>
    <property type="project" value="InterPro"/>
</dbReference>
<gene>
    <name evidence="6" type="ordered locus">Desca_0517</name>
</gene>
<keyword evidence="7" id="KW-1185">Reference proteome</keyword>
<dbReference type="Pfam" id="PF03861">
    <property type="entry name" value="ANTAR"/>
    <property type="match status" value="1"/>
</dbReference>
<name>F6B7N7_DESCC</name>
<dbReference type="PIRSF" id="PIRSF036382">
    <property type="entry name" value="RR_antiterm"/>
    <property type="match status" value="1"/>
</dbReference>
<dbReference type="GO" id="GO:0000160">
    <property type="term" value="P:phosphorelay signal transduction system"/>
    <property type="evidence" value="ECO:0007669"/>
    <property type="project" value="InterPro"/>
</dbReference>
<dbReference type="SUPFAM" id="SSF52172">
    <property type="entry name" value="CheY-like"/>
    <property type="match status" value="1"/>
</dbReference>
<dbReference type="Proteomes" id="UP000009226">
    <property type="component" value="Chromosome"/>
</dbReference>
<dbReference type="InterPro" id="IPR008327">
    <property type="entry name" value="Sig_transdc_resp-reg_antiterm"/>
</dbReference>
<dbReference type="PANTHER" id="PTHR43367">
    <property type="match status" value="1"/>
</dbReference>
<dbReference type="Pfam" id="PF00072">
    <property type="entry name" value="Response_reg"/>
    <property type="match status" value="1"/>
</dbReference>
<dbReference type="InterPro" id="IPR005561">
    <property type="entry name" value="ANTAR"/>
</dbReference>
<dbReference type="SMART" id="SM00448">
    <property type="entry name" value="REC"/>
    <property type="match status" value="1"/>
</dbReference>
<dbReference type="Gene3D" id="3.40.50.2300">
    <property type="match status" value="1"/>
</dbReference>
<proteinExistence type="predicted"/>
<comment type="caution">
    <text evidence="3">Lacks conserved residue(s) required for the propagation of feature annotation.</text>
</comment>
<comment type="function">
    <text evidence="2">May play the central regulatory role in sporulation. It may be an element of the effector pathway responsible for the activation of sporulation genes in response to nutritional stress. Spo0A may act in concert with spo0H (a sigma factor) to control the expression of some genes that are critical to the sporulation process.</text>
</comment>
<dbReference type="eggNOG" id="COG3707">
    <property type="taxonomic scope" value="Bacteria"/>
</dbReference>
<dbReference type="PANTHER" id="PTHR43367:SF1">
    <property type="entry name" value="TWO-COMPONENT RESPONSE REGULATOR-LIKE APRR6-RELATED"/>
    <property type="match status" value="1"/>
</dbReference>
<dbReference type="AlphaFoldDB" id="F6B7N7"/>
<organism evidence="6 7">
    <name type="scientific">Desulfotomaculum nigrificans (strain DSM 14880 / VKM B-2319 / CO-1-SRB)</name>
    <name type="common">Desulfotomaculum carboxydivorans</name>
    <dbReference type="NCBI Taxonomy" id="868595"/>
    <lineage>
        <taxon>Bacteria</taxon>
        <taxon>Bacillati</taxon>
        <taxon>Bacillota</taxon>
        <taxon>Clostridia</taxon>
        <taxon>Eubacteriales</taxon>
        <taxon>Desulfotomaculaceae</taxon>
        <taxon>Desulfotomaculum</taxon>
    </lineage>
</organism>
<feature type="domain" description="Response regulatory" evidence="4">
    <location>
        <begin position="32"/>
        <end position="146"/>
    </location>
</feature>
<evidence type="ECO:0000313" key="7">
    <source>
        <dbReference type="Proteomes" id="UP000009226"/>
    </source>
</evidence>
<dbReference type="EMBL" id="CP002736">
    <property type="protein sequence ID" value="AEF93409.1"/>
    <property type="molecule type" value="Genomic_DNA"/>
</dbReference>
<dbReference type="PROSITE" id="PS50921">
    <property type="entry name" value="ANTAR"/>
    <property type="match status" value="1"/>
</dbReference>
<evidence type="ECO:0000256" key="1">
    <source>
        <dbReference type="ARBA" id="ARBA00018672"/>
    </source>
</evidence>
<feature type="domain" description="ANTAR" evidence="5">
    <location>
        <begin position="152"/>
        <end position="213"/>
    </location>
</feature>
<dbReference type="KEGG" id="dca:Desca_0517"/>
<dbReference type="InterPro" id="IPR001789">
    <property type="entry name" value="Sig_transdc_resp-reg_receiver"/>
</dbReference>
<dbReference type="PROSITE" id="PS50110">
    <property type="entry name" value="RESPONSE_REGULATORY"/>
    <property type="match status" value="1"/>
</dbReference>
<dbReference type="SMART" id="SM01012">
    <property type="entry name" value="ANTAR"/>
    <property type="match status" value="1"/>
</dbReference>
<dbReference type="InterPro" id="IPR011006">
    <property type="entry name" value="CheY-like_superfamily"/>
</dbReference>
<dbReference type="InterPro" id="IPR036388">
    <property type="entry name" value="WH-like_DNA-bd_sf"/>
</dbReference>